<evidence type="ECO:0000256" key="1">
    <source>
        <dbReference type="SAM" id="MobiDB-lite"/>
    </source>
</evidence>
<evidence type="ECO:0000313" key="2">
    <source>
        <dbReference type="EMBL" id="PWW79055.1"/>
    </source>
</evidence>
<name>A0A317SX42_9PEZI</name>
<comment type="caution">
    <text evidence="2">The sequence shown here is derived from an EMBL/GenBank/DDBJ whole genome shotgun (WGS) entry which is preliminary data.</text>
</comment>
<feature type="compositionally biased region" description="Basic and acidic residues" evidence="1">
    <location>
        <begin position="106"/>
        <end position="116"/>
    </location>
</feature>
<dbReference type="EMBL" id="PYWC01000011">
    <property type="protein sequence ID" value="PWW79055.1"/>
    <property type="molecule type" value="Genomic_DNA"/>
</dbReference>
<feature type="region of interest" description="Disordered" evidence="1">
    <location>
        <begin position="252"/>
        <end position="273"/>
    </location>
</feature>
<evidence type="ECO:0000313" key="3">
    <source>
        <dbReference type="Proteomes" id="UP000246991"/>
    </source>
</evidence>
<keyword evidence="3" id="KW-1185">Reference proteome</keyword>
<reference evidence="2 3" key="1">
    <citation type="submission" date="2018-03" db="EMBL/GenBank/DDBJ databases">
        <title>Genomes of Pezizomycetes fungi and the evolution of truffles.</title>
        <authorList>
            <person name="Murat C."/>
            <person name="Payen T."/>
            <person name="Noel B."/>
            <person name="Kuo A."/>
            <person name="Martin F.M."/>
        </authorList>
    </citation>
    <scope>NUCLEOTIDE SEQUENCE [LARGE SCALE GENOMIC DNA]</scope>
    <source>
        <strain evidence="2">091103-1</strain>
    </source>
</reference>
<proteinExistence type="predicted"/>
<dbReference type="OrthoDB" id="5347748at2759"/>
<feature type="region of interest" description="Disordered" evidence="1">
    <location>
        <begin position="106"/>
        <end position="138"/>
    </location>
</feature>
<organism evidence="2 3">
    <name type="scientific">Tuber magnatum</name>
    <name type="common">white Piedmont truffle</name>
    <dbReference type="NCBI Taxonomy" id="42249"/>
    <lineage>
        <taxon>Eukaryota</taxon>
        <taxon>Fungi</taxon>
        <taxon>Dikarya</taxon>
        <taxon>Ascomycota</taxon>
        <taxon>Pezizomycotina</taxon>
        <taxon>Pezizomycetes</taxon>
        <taxon>Pezizales</taxon>
        <taxon>Tuberaceae</taxon>
        <taxon>Tuber</taxon>
    </lineage>
</organism>
<dbReference type="AlphaFoldDB" id="A0A317SX42"/>
<protein>
    <submittedName>
        <fullName evidence="2">Uncharacterized protein</fullName>
    </submittedName>
</protein>
<gene>
    <name evidence="2" type="ORF">C7212DRAFT_361871</name>
</gene>
<accession>A0A317SX42</accession>
<dbReference type="Proteomes" id="UP000246991">
    <property type="component" value="Unassembled WGS sequence"/>
</dbReference>
<sequence length="368" mass="41192">MRENGMLENGAAGLIQNSEGRAREDPCVTVARFSKNGQGSPFPSVRNYFRHYPRISISLTVTDFYRRLERKREEFGNALEFQQMWEWSERHWNFFEAVSHLRDRAHSEKANEDGKLETPGVANNPTSGSPDDAEDPGVVRWTPEMEARKRRHQWAILRRIMAAFEINEEDFPEVCAPGGRSLDSYFSLGRYGVKEKWYPVDRELEGKGKGGVKEAMEQIDCFEDVLASGGGLAEASIAVIKRCREQDARVTLSDYPTTSNKGQGGSGEETSTQQDFIRQVAPELQSHLPAKDSNSNGMTLAGDRGLPDTLGDSNGIVKMNINTRVFISALRGRFSGATAQPDAAGQPAQGWFESWRNPKVHIRPLLRP</sequence>